<dbReference type="Proteomes" id="UP001164746">
    <property type="component" value="Chromosome 5"/>
</dbReference>
<evidence type="ECO:0000256" key="4">
    <source>
        <dbReference type="ARBA" id="ARBA00023027"/>
    </source>
</evidence>
<dbReference type="Pfam" id="PF00644">
    <property type="entry name" value="PARP"/>
    <property type="match status" value="1"/>
</dbReference>
<dbReference type="Gene3D" id="3.90.228.10">
    <property type="match status" value="1"/>
</dbReference>
<feature type="domain" description="PARP catalytic" evidence="7">
    <location>
        <begin position="1108"/>
        <end position="1256"/>
    </location>
</feature>
<evidence type="ECO:0000256" key="2">
    <source>
        <dbReference type="ARBA" id="ARBA00022676"/>
    </source>
</evidence>
<dbReference type="Gene3D" id="3.40.220.10">
    <property type="entry name" value="Leucine Aminopeptidase, subunit E, domain 1"/>
    <property type="match status" value="3"/>
</dbReference>
<gene>
    <name evidence="9" type="ORF">MAR_020670</name>
</gene>
<keyword evidence="3 6" id="KW-0808">Transferase</keyword>
<keyword evidence="10" id="KW-1185">Reference proteome</keyword>
<dbReference type="SMART" id="SM00506">
    <property type="entry name" value="A1pp"/>
    <property type="match status" value="2"/>
</dbReference>
<evidence type="ECO:0000256" key="1">
    <source>
        <dbReference type="ARBA" id="ARBA00004123"/>
    </source>
</evidence>
<dbReference type="SUPFAM" id="SSF52949">
    <property type="entry name" value="Macro domain-like"/>
    <property type="match status" value="3"/>
</dbReference>
<dbReference type="InterPro" id="IPR052056">
    <property type="entry name" value="Mono-ARTD/PARP"/>
</dbReference>
<sequence length="1256" mass="141039">MTDDGDYMDMDLARRLREQAAVEDENPPEVKVKMEEMEEQIEYESMNAENMIPDEHLTRDIHTASSATRESGTTSLSNIETIRKRLSKRPFRGKLMRFDEIDTCRSIIVQNEDPNLSEDEIVEYFSKMDQSGGGKIDAVHIYLPLNAYVVVFRFAEGITCRTLDLLKTQETEAYIADKIDKKIGGNTKACYGLDIDNNVEVCATDKESLTKAIIIIRDSIKEKELKSLTPRHRAMLCGHDGDILFTSLQEKHMGLFVSFKHKDGSISFVTIDSIFEEVEEMISLFIDNHEVISEFIEVGSGRLAYLLTYKANELETIEDEYRPKGVEISVVEGMKNGFSIKGEKQYCREIGQRLHLMVDIIFERSHELKWDGFHECLKGNKGPGVQSKISMIGLENKCVVKILPNKRDNPTNTSASLIDTKFFTTIGNLNKSLYLVAGDITDLEADIAVVPSNSSLELSGGVGRVVGAKGGFEIQKECCDKVKVKNGRVSPGDVFVTTSGNLTVKRLLHAVIPYNDDLEQDADGILASLVDQCISKASVLGWKSIVFPLIGTGQFHFSLDTVAKILLTNIMTFFREENDTVLERVYICDLDEEKLKNVIMQAKQMSDYKDKDDSSEIPTNRQCGKSIKCDVTMESLAELQADVFVNAATQDINLRVGALGRAILDVAGDEVLDDIKRAYPDGVRYGEVAISNTGRMRDRVKAFFHGQIPHWSQNHGFAEIVLSNFVTECLQEANRRSFRSIAFPALGCGKRGYPPVVVVTTMLRAITEYARKAPRTTVDLVKFVIPQNSSDLFEVFNEFVSENNGIETRSFVREYFGRSRSFNDLFLQRSSHQIQVGPVSFKLILGNITMESAHAIVNSTNVALNLNLGRVSSMILLTAGKVIQLECNTDEKKKQARENKVVATGPGRLLCKKILHLVAGENIQQWRKCVKRKCGQSAHDMADVLATTVKKYVESIKYKGVLRAIKIIIFDQEMLDVFRTTINNRLFGRRRESRISKIFMRGTEESFESEADVKFHIFAETEKETEGAIQELHSLKTEEKIAFPSSVVSRLSESQEHALKDIGKRRRTVIVGIDRKDGSIAVTGFDSDVAQTKLEIERYLANHSNVTLPVHWNMNASESIKLVELQKDDSEYKMVHSLCDQTLPSGTYVKIERIQNPLLYIQFEERKRKMTSKKSCGSQTSSLWYGGRSAEDASYISNHGFGRLCGTSSSCGTGVRFTKQVQAAYEFCSQDLTGVKVLMLVDVLVSDRSAMDLDIF</sequence>
<dbReference type="Pfam" id="PF01661">
    <property type="entry name" value="Macro"/>
    <property type="match status" value="2"/>
</dbReference>
<dbReference type="SUPFAM" id="SSF56399">
    <property type="entry name" value="ADP-ribosylation"/>
    <property type="match status" value="1"/>
</dbReference>
<dbReference type="PANTHER" id="PTHR14453">
    <property type="entry name" value="PARP/ZINC FINGER CCCH TYPE DOMAIN CONTAINING PROTEIN"/>
    <property type="match status" value="1"/>
</dbReference>
<protein>
    <recommendedName>
        <fullName evidence="6">Poly [ADP-ribose] polymerase</fullName>
        <shortName evidence="6">PARP</shortName>
        <ecNumber evidence="6">2.4.2.-</ecNumber>
    </recommendedName>
</protein>
<dbReference type="EC" id="2.4.2.-" evidence="6"/>
<feature type="domain" description="Macro" evidence="8">
    <location>
        <begin position="611"/>
        <end position="804"/>
    </location>
</feature>
<evidence type="ECO:0000256" key="6">
    <source>
        <dbReference type="RuleBase" id="RU362114"/>
    </source>
</evidence>
<feature type="domain" description="Macro" evidence="8">
    <location>
        <begin position="420"/>
        <end position="606"/>
    </location>
</feature>
<dbReference type="InterPro" id="IPR043472">
    <property type="entry name" value="Macro_dom-like"/>
</dbReference>
<evidence type="ECO:0000313" key="9">
    <source>
        <dbReference type="EMBL" id="WAR05301.1"/>
    </source>
</evidence>
<evidence type="ECO:0000313" key="10">
    <source>
        <dbReference type="Proteomes" id="UP001164746"/>
    </source>
</evidence>
<dbReference type="InterPro" id="IPR012317">
    <property type="entry name" value="Poly(ADP-ribose)pol_cat_dom"/>
</dbReference>
<evidence type="ECO:0000256" key="3">
    <source>
        <dbReference type="ARBA" id="ARBA00022679"/>
    </source>
</evidence>
<evidence type="ECO:0000259" key="8">
    <source>
        <dbReference type="PROSITE" id="PS51154"/>
    </source>
</evidence>
<keyword evidence="4 6" id="KW-0520">NAD</keyword>
<name>A0ABY7E8Q7_MYAAR</name>
<evidence type="ECO:0000259" key="7">
    <source>
        <dbReference type="PROSITE" id="PS51059"/>
    </source>
</evidence>
<dbReference type="PANTHER" id="PTHR14453:SF102">
    <property type="entry name" value="PROTEIN MONO-ADP-RIBOSYLTRANSFERASE PARP14-LIKE"/>
    <property type="match status" value="1"/>
</dbReference>
<keyword evidence="5" id="KW-0539">Nucleus</keyword>
<comment type="subcellular location">
    <subcellularLocation>
        <location evidence="1">Nucleus</location>
    </subcellularLocation>
</comment>
<proteinExistence type="predicted"/>
<dbReference type="InterPro" id="IPR002589">
    <property type="entry name" value="Macro_dom"/>
</dbReference>
<dbReference type="PROSITE" id="PS51154">
    <property type="entry name" value="MACRO"/>
    <property type="match status" value="3"/>
</dbReference>
<evidence type="ECO:0000256" key="5">
    <source>
        <dbReference type="ARBA" id="ARBA00023242"/>
    </source>
</evidence>
<accession>A0ABY7E8Q7</accession>
<keyword evidence="2 6" id="KW-0328">Glycosyltransferase</keyword>
<organism evidence="9 10">
    <name type="scientific">Mya arenaria</name>
    <name type="common">Soft-shell clam</name>
    <dbReference type="NCBI Taxonomy" id="6604"/>
    <lineage>
        <taxon>Eukaryota</taxon>
        <taxon>Metazoa</taxon>
        <taxon>Spiralia</taxon>
        <taxon>Lophotrochozoa</taxon>
        <taxon>Mollusca</taxon>
        <taxon>Bivalvia</taxon>
        <taxon>Autobranchia</taxon>
        <taxon>Heteroconchia</taxon>
        <taxon>Euheterodonta</taxon>
        <taxon>Imparidentia</taxon>
        <taxon>Neoheterodontei</taxon>
        <taxon>Myida</taxon>
        <taxon>Myoidea</taxon>
        <taxon>Myidae</taxon>
        <taxon>Mya</taxon>
    </lineage>
</organism>
<dbReference type="PROSITE" id="PS51059">
    <property type="entry name" value="PARP_CATALYTIC"/>
    <property type="match status" value="1"/>
</dbReference>
<dbReference type="EMBL" id="CP111016">
    <property type="protein sequence ID" value="WAR05301.1"/>
    <property type="molecule type" value="Genomic_DNA"/>
</dbReference>
<feature type="domain" description="Macro" evidence="8">
    <location>
        <begin position="828"/>
        <end position="1026"/>
    </location>
</feature>
<reference evidence="9" key="1">
    <citation type="submission" date="2022-11" db="EMBL/GenBank/DDBJ databases">
        <title>Centuries of genome instability and evolution in soft-shell clam transmissible cancer (bioRxiv).</title>
        <authorList>
            <person name="Hart S.F.M."/>
            <person name="Yonemitsu M.A."/>
            <person name="Giersch R.M."/>
            <person name="Beal B.F."/>
            <person name="Arriagada G."/>
            <person name="Davis B.W."/>
            <person name="Ostrander E.A."/>
            <person name="Goff S.P."/>
            <person name="Metzger M.J."/>
        </authorList>
    </citation>
    <scope>NUCLEOTIDE SEQUENCE</scope>
    <source>
        <strain evidence="9">MELC-2E11</strain>
        <tissue evidence="9">Siphon/mantle</tissue>
    </source>
</reference>